<dbReference type="Proteomes" id="UP001151760">
    <property type="component" value="Unassembled WGS sequence"/>
</dbReference>
<evidence type="ECO:0000256" key="1">
    <source>
        <dbReference type="SAM" id="MobiDB-lite"/>
    </source>
</evidence>
<dbReference type="Pfam" id="PF07727">
    <property type="entry name" value="RVT_2"/>
    <property type="match status" value="2"/>
</dbReference>
<gene>
    <name evidence="3" type="ORF">Tco_1041604</name>
</gene>
<protein>
    <submittedName>
        <fullName evidence="3">Retrovirus-related pol polyprotein from transposon TNT 1-94</fullName>
    </submittedName>
</protein>
<organism evidence="3 4">
    <name type="scientific">Tanacetum coccineum</name>
    <dbReference type="NCBI Taxonomy" id="301880"/>
    <lineage>
        <taxon>Eukaryota</taxon>
        <taxon>Viridiplantae</taxon>
        <taxon>Streptophyta</taxon>
        <taxon>Embryophyta</taxon>
        <taxon>Tracheophyta</taxon>
        <taxon>Spermatophyta</taxon>
        <taxon>Magnoliopsida</taxon>
        <taxon>eudicotyledons</taxon>
        <taxon>Gunneridae</taxon>
        <taxon>Pentapetalae</taxon>
        <taxon>asterids</taxon>
        <taxon>campanulids</taxon>
        <taxon>Asterales</taxon>
        <taxon>Asteraceae</taxon>
        <taxon>Asteroideae</taxon>
        <taxon>Anthemideae</taxon>
        <taxon>Anthemidinae</taxon>
        <taxon>Tanacetum</taxon>
    </lineage>
</organism>
<feature type="compositionally biased region" description="Basic residues" evidence="1">
    <location>
        <begin position="551"/>
        <end position="567"/>
    </location>
</feature>
<dbReference type="SUPFAM" id="SSF56672">
    <property type="entry name" value="DNA/RNA polymerases"/>
    <property type="match status" value="1"/>
</dbReference>
<evidence type="ECO:0000313" key="3">
    <source>
        <dbReference type="EMBL" id="GJT74879.1"/>
    </source>
</evidence>
<sequence length="927" mass="105591">MTEPSWIDATQEEIHEFKRLEVWELVPCLDNVFLIKLKWIYKVKTDESGRVLKIKARLVAQGFRQEEGNDFEESFAPKVSTFLNPRRICDQHKPMHEYKLKKVFTVLYKNSTTCMWYDLLSRFYLLKQFSKGVVDPTLFTRHAGNDILLVQIYVDDIIFASTNTAMCDEFANQMTNKFKMSMMGQMSFFLGLQISQSPRGIFINQSKYASEIVKKYGLHTTDSVDTPMIENKKLDEDLQGKPVDATLYRGMIGSLMYLTSSRPDLNYAVCLCARYQAKPTEKHLQAVKRIFRYLNGTINMGLWYSKDTDMSLTAYADADHAGCQDTRRSTSGSAQFLGDRLVSWSSKKQKSTAISSTEAEYIALSGCCSQILWMRSQLTDYGFKFNKIPLYCDNKSAIALCCNNVQHSRAKHIDIRYHFIKEQVENGIVELYFIRTEYQLADIFTKPLPRERFNFLIDKLDCPRVPGRNFDALPSEEDTISFLRDLGHTGVIKSLNDDVIDQMHQPWRTFAAIINRSLSRKTSGDKLQMKESKAYKTYLGYATGEVPPKKSCPKRGKRLKTPAKKSASKPATGIVIRVALSWNKLKRKEKEKVDVAHGKGIELLSEVALSEKAQMKVVRKKSLRDFHKTHPSGSGMVARKKRNHQVLKYHNLLSSGQELGLQKQDEHESCDESSKQEYESKEQESDSEQDEESDDDDQEEEEFDQENESEDDEKKSDEEQGMDDTTDQFDDDADARLEEPTETTTGIVQGEGNDTEMTEAQQGNENLETTQEQVIEDAHVIIYTILKKTKVPVTSSSRSSDLASKFLIFLDIPQTDAEIVSPLDVHVHHEVPRTQAPTLLTIPVSVIPESSPVFTNITQSSYTFTPTPIQATPTLSPTIETTNPLSNLPDFSSVFRFNDKITALEKEVDHPSAPTLLILRKTLYTLK</sequence>
<feature type="region of interest" description="Disordered" evidence="1">
    <location>
        <begin position="546"/>
        <end position="567"/>
    </location>
</feature>
<evidence type="ECO:0000313" key="4">
    <source>
        <dbReference type="Proteomes" id="UP001151760"/>
    </source>
</evidence>
<dbReference type="InterPro" id="IPR013103">
    <property type="entry name" value="RVT_2"/>
</dbReference>
<dbReference type="CDD" id="cd09272">
    <property type="entry name" value="RNase_HI_RT_Ty1"/>
    <property type="match status" value="1"/>
</dbReference>
<feature type="domain" description="Reverse transcriptase Ty1/copia-type" evidence="2">
    <location>
        <begin position="21"/>
        <end position="79"/>
    </location>
</feature>
<dbReference type="PANTHER" id="PTHR11439:SF442">
    <property type="entry name" value="CYSTEINE-RICH RLK (RECEPTOR-LIKE PROTEIN KINASE) 8"/>
    <property type="match status" value="1"/>
</dbReference>
<feature type="compositionally biased region" description="Basic and acidic residues" evidence="1">
    <location>
        <begin position="663"/>
        <end position="684"/>
    </location>
</feature>
<accession>A0ABQ5GHR2</accession>
<feature type="region of interest" description="Disordered" evidence="1">
    <location>
        <begin position="657"/>
        <end position="730"/>
    </location>
</feature>
<dbReference type="InterPro" id="IPR043502">
    <property type="entry name" value="DNA/RNA_pol_sf"/>
</dbReference>
<feature type="region of interest" description="Disordered" evidence="1">
    <location>
        <begin position="620"/>
        <end position="639"/>
    </location>
</feature>
<name>A0ABQ5GHR2_9ASTR</name>
<feature type="domain" description="Reverse transcriptase Ty1/copia-type" evidence="2">
    <location>
        <begin position="97"/>
        <end position="229"/>
    </location>
</feature>
<reference evidence="3" key="1">
    <citation type="journal article" date="2022" name="Int. J. Mol. Sci.">
        <title>Draft Genome of Tanacetum Coccineum: Genomic Comparison of Closely Related Tanacetum-Family Plants.</title>
        <authorList>
            <person name="Yamashiro T."/>
            <person name="Shiraishi A."/>
            <person name="Nakayama K."/>
            <person name="Satake H."/>
        </authorList>
    </citation>
    <scope>NUCLEOTIDE SEQUENCE</scope>
</reference>
<dbReference type="PANTHER" id="PTHR11439">
    <property type="entry name" value="GAG-POL-RELATED RETROTRANSPOSON"/>
    <property type="match status" value="1"/>
</dbReference>
<dbReference type="EMBL" id="BQNB010018479">
    <property type="protein sequence ID" value="GJT74879.1"/>
    <property type="molecule type" value="Genomic_DNA"/>
</dbReference>
<evidence type="ECO:0000259" key="2">
    <source>
        <dbReference type="Pfam" id="PF07727"/>
    </source>
</evidence>
<comment type="caution">
    <text evidence="3">The sequence shown here is derived from an EMBL/GenBank/DDBJ whole genome shotgun (WGS) entry which is preliminary data.</text>
</comment>
<reference evidence="3" key="2">
    <citation type="submission" date="2022-01" db="EMBL/GenBank/DDBJ databases">
        <authorList>
            <person name="Yamashiro T."/>
            <person name="Shiraishi A."/>
            <person name="Satake H."/>
            <person name="Nakayama K."/>
        </authorList>
    </citation>
    <scope>NUCLEOTIDE SEQUENCE</scope>
</reference>
<feature type="compositionally biased region" description="Acidic residues" evidence="1">
    <location>
        <begin position="719"/>
        <end position="730"/>
    </location>
</feature>
<proteinExistence type="predicted"/>
<feature type="compositionally biased region" description="Acidic residues" evidence="1">
    <location>
        <begin position="685"/>
        <end position="711"/>
    </location>
</feature>
<keyword evidence="4" id="KW-1185">Reference proteome</keyword>